<dbReference type="RefSeq" id="WP_250338785.1">
    <property type="nucleotide sequence ID" value="NZ_CP063231.1"/>
</dbReference>
<dbReference type="PANTHER" id="PTHR10192:SF5">
    <property type="entry name" value="GEPHYRIN"/>
    <property type="match status" value="1"/>
</dbReference>
<dbReference type="InterPro" id="IPR036688">
    <property type="entry name" value="MoeA_C_domain_IV_sf"/>
</dbReference>
<accession>A0ABY4T526</accession>
<comment type="similarity">
    <text evidence="2 4">Belongs to the MoeA family.</text>
</comment>
<keyword evidence="4" id="KW-0808">Transferase</keyword>
<evidence type="ECO:0000313" key="7">
    <source>
        <dbReference type="Proteomes" id="UP001056681"/>
    </source>
</evidence>
<sequence length="398" mass="41755">MIAYPDALALLLDAIRPLESESLPLADAARRFLAADLHSPMALPSFDNAAMDGYAVRAHGKPLPAGVSFAVAAMQAAGDTADAFPQADACEIATGARMPEGFDTVVPVERSERRDGQVRFPAEERAGQNVRRAGSDIARGELALARGRRIDTAATMLLAALGVAHVDVVRRPRVAVIATGSELNATGPLPPGGIHDSNGPFLEACFAHWGTDMLTRTRVPDVGDAFAHAVGEAIAARADLIVTTGAVSAGRFDFVPAALASLGARELFHKVAIRPGKPLLATRFDGGPIVLALPGNPMAVAVGYRFFVAPVLRAMAGLFPERPTRVRMAAPLIGRDGLHHFALGRLEHGADGRQTAHAADAQASFRILPFATSNTWLSASDAHAEHADAWPLDPVDAA</sequence>
<dbReference type="EC" id="2.10.1.1" evidence="4"/>
<comment type="catalytic activity">
    <reaction evidence="3">
        <text>adenylyl-molybdopterin + molybdate = Mo-molybdopterin + AMP + H(+)</text>
        <dbReference type="Rhea" id="RHEA:35047"/>
        <dbReference type="ChEBI" id="CHEBI:15378"/>
        <dbReference type="ChEBI" id="CHEBI:36264"/>
        <dbReference type="ChEBI" id="CHEBI:62727"/>
        <dbReference type="ChEBI" id="CHEBI:71302"/>
        <dbReference type="ChEBI" id="CHEBI:456215"/>
        <dbReference type="EC" id="2.10.1.1"/>
    </reaction>
</comment>
<dbReference type="Gene3D" id="2.170.190.11">
    <property type="entry name" value="Molybdopterin biosynthesis moea protein, domain 3"/>
    <property type="match status" value="1"/>
</dbReference>
<dbReference type="Gene3D" id="2.40.340.10">
    <property type="entry name" value="MoeA, C-terminal, domain IV"/>
    <property type="match status" value="1"/>
</dbReference>
<name>A0ABY4T526_9GAMM</name>
<proteinExistence type="inferred from homology"/>
<evidence type="ECO:0000259" key="5">
    <source>
        <dbReference type="SMART" id="SM00852"/>
    </source>
</evidence>
<comment type="pathway">
    <text evidence="4">Cofactor biosynthesis; molybdopterin biosynthesis.</text>
</comment>
<keyword evidence="7" id="KW-1185">Reference proteome</keyword>
<dbReference type="EMBL" id="CP063231">
    <property type="protein sequence ID" value="URL57999.1"/>
    <property type="molecule type" value="Genomic_DNA"/>
</dbReference>
<dbReference type="Pfam" id="PF03453">
    <property type="entry name" value="MoeA_N"/>
    <property type="match status" value="1"/>
</dbReference>
<dbReference type="SMART" id="SM00852">
    <property type="entry name" value="MoCF_biosynth"/>
    <property type="match status" value="1"/>
</dbReference>
<dbReference type="InterPro" id="IPR038987">
    <property type="entry name" value="MoeA-like"/>
</dbReference>
<evidence type="ECO:0000256" key="1">
    <source>
        <dbReference type="ARBA" id="ARBA00002901"/>
    </source>
</evidence>
<dbReference type="InterPro" id="IPR005110">
    <property type="entry name" value="MoeA_linker/N"/>
</dbReference>
<keyword evidence="4" id="KW-0500">Molybdenum</keyword>
<feature type="domain" description="MoaB/Mog" evidence="5">
    <location>
        <begin position="175"/>
        <end position="314"/>
    </location>
</feature>
<comment type="function">
    <text evidence="1 4">Catalyzes the insertion of molybdate into adenylated molybdopterin with the concomitant release of AMP.</text>
</comment>
<comment type="cofactor">
    <cofactor evidence="4">
        <name>Mg(2+)</name>
        <dbReference type="ChEBI" id="CHEBI:18420"/>
    </cofactor>
</comment>
<dbReference type="InterPro" id="IPR001453">
    <property type="entry name" value="MoaB/Mog_dom"/>
</dbReference>
<keyword evidence="4" id="KW-0460">Magnesium</keyword>
<dbReference type="Gene3D" id="3.90.105.10">
    <property type="entry name" value="Molybdopterin biosynthesis moea protein, domain 2"/>
    <property type="match status" value="1"/>
</dbReference>
<protein>
    <recommendedName>
        <fullName evidence="4">Molybdopterin molybdenumtransferase</fullName>
        <ecNumber evidence="4">2.10.1.1</ecNumber>
    </recommendedName>
</protein>
<gene>
    <name evidence="6" type="ORF">IM816_15535</name>
</gene>
<dbReference type="Gene3D" id="3.40.980.10">
    <property type="entry name" value="MoaB/Mog-like domain"/>
    <property type="match status" value="1"/>
</dbReference>
<dbReference type="Proteomes" id="UP001056681">
    <property type="component" value="Chromosome"/>
</dbReference>
<organism evidence="6 7">
    <name type="scientific">Luteibacter flocculans</name>
    <dbReference type="NCBI Taxonomy" id="2780091"/>
    <lineage>
        <taxon>Bacteria</taxon>
        <taxon>Pseudomonadati</taxon>
        <taxon>Pseudomonadota</taxon>
        <taxon>Gammaproteobacteria</taxon>
        <taxon>Lysobacterales</taxon>
        <taxon>Rhodanobacteraceae</taxon>
        <taxon>Luteibacter</taxon>
    </lineage>
</organism>
<evidence type="ECO:0000313" key="6">
    <source>
        <dbReference type="EMBL" id="URL57999.1"/>
    </source>
</evidence>
<keyword evidence="4" id="KW-0479">Metal-binding</keyword>
<dbReference type="CDD" id="cd00887">
    <property type="entry name" value="MoeA"/>
    <property type="match status" value="1"/>
</dbReference>
<dbReference type="InterPro" id="IPR036425">
    <property type="entry name" value="MoaB/Mog-like_dom_sf"/>
</dbReference>
<dbReference type="Pfam" id="PF00994">
    <property type="entry name" value="MoCF_biosynth"/>
    <property type="match status" value="1"/>
</dbReference>
<dbReference type="PANTHER" id="PTHR10192">
    <property type="entry name" value="MOLYBDOPTERIN BIOSYNTHESIS PROTEIN"/>
    <property type="match status" value="1"/>
</dbReference>
<dbReference type="SUPFAM" id="SSF53218">
    <property type="entry name" value="Molybdenum cofactor biosynthesis proteins"/>
    <property type="match status" value="1"/>
</dbReference>
<dbReference type="InterPro" id="IPR036135">
    <property type="entry name" value="MoeA_linker/N_sf"/>
</dbReference>
<dbReference type="SUPFAM" id="SSF63882">
    <property type="entry name" value="MoeA N-terminal region -like"/>
    <property type="match status" value="1"/>
</dbReference>
<keyword evidence="4" id="KW-0501">Molybdenum cofactor biosynthesis</keyword>
<evidence type="ECO:0000256" key="3">
    <source>
        <dbReference type="ARBA" id="ARBA00047317"/>
    </source>
</evidence>
<reference evidence="6" key="1">
    <citation type="submission" date="2020-10" db="EMBL/GenBank/DDBJ databases">
        <title>Whole-genome sequence of Luteibacter sp. EIF3.</title>
        <authorList>
            <person name="Friedrich I."/>
            <person name="Hertel R."/>
            <person name="Daniel R."/>
        </authorList>
    </citation>
    <scope>NUCLEOTIDE SEQUENCE</scope>
    <source>
        <strain evidence="6">EIF3</strain>
    </source>
</reference>
<evidence type="ECO:0000256" key="2">
    <source>
        <dbReference type="ARBA" id="ARBA00010763"/>
    </source>
</evidence>
<evidence type="ECO:0000256" key="4">
    <source>
        <dbReference type="RuleBase" id="RU365090"/>
    </source>
</evidence>